<proteinExistence type="predicted"/>
<feature type="transmembrane region" description="Helical" evidence="1">
    <location>
        <begin position="70"/>
        <end position="93"/>
    </location>
</feature>
<keyword evidence="1" id="KW-0812">Transmembrane</keyword>
<gene>
    <name evidence="2" type="ORF">CEE36_02705</name>
</gene>
<feature type="transmembrane region" description="Helical" evidence="1">
    <location>
        <begin position="99"/>
        <end position="120"/>
    </location>
</feature>
<name>A0A532V8T4_UNCT6</name>
<organism evidence="2 3">
    <name type="scientific">candidate division TA06 bacterium B3_TA06</name>
    <dbReference type="NCBI Taxonomy" id="2012487"/>
    <lineage>
        <taxon>Bacteria</taxon>
        <taxon>Bacteria division TA06</taxon>
    </lineage>
</organism>
<feature type="transmembrane region" description="Helical" evidence="1">
    <location>
        <begin position="12"/>
        <end position="30"/>
    </location>
</feature>
<keyword evidence="1" id="KW-1133">Transmembrane helix</keyword>
<reference evidence="2 3" key="1">
    <citation type="submission" date="2017-06" db="EMBL/GenBank/DDBJ databases">
        <title>Novel microbial phyla capable of carbon fixation and sulfur reduction in deep-sea sediments.</title>
        <authorList>
            <person name="Huang J."/>
            <person name="Baker B."/>
            <person name="Wang Y."/>
        </authorList>
    </citation>
    <scope>NUCLEOTIDE SEQUENCE [LARGE SCALE GENOMIC DNA]</scope>
    <source>
        <strain evidence="2">B3_TA06</strain>
    </source>
</reference>
<evidence type="ECO:0000256" key="1">
    <source>
        <dbReference type="SAM" id="Phobius"/>
    </source>
</evidence>
<dbReference type="AlphaFoldDB" id="A0A532V8T4"/>
<comment type="caution">
    <text evidence="2">The sequence shown here is derived from an EMBL/GenBank/DDBJ whole genome shotgun (WGS) entry which is preliminary data.</text>
</comment>
<accession>A0A532V8T4</accession>
<keyword evidence="1" id="KW-0472">Membrane</keyword>
<evidence type="ECO:0000313" key="3">
    <source>
        <dbReference type="Proteomes" id="UP000317778"/>
    </source>
</evidence>
<evidence type="ECO:0000313" key="2">
    <source>
        <dbReference type="EMBL" id="TKJ43609.1"/>
    </source>
</evidence>
<protein>
    <recommendedName>
        <fullName evidence="4">DUF5668 domain-containing protein</fullName>
    </recommendedName>
</protein>
<evidence type="ECO:0008006" key="4">
    <source>
        <dbReference type="Google" id="ProtNLM"/>
    </source>
</evidence>
<sequence length="129" mass="14187">MTSKNSRARSLIGGIFAGLIVIWVGVSFYLKMSGMITWGQWGAYFSLGLAALFLLQGIAWLFVPGLRRSFIGMFIPALILAVVGIIPLLGGGWYAWRGWWPFVIVAVGLIIIVSTIWGVLSKRKKQDKG</sequence>
<dbReference type="Proteomes" id="UP000317778">
    <property type="component" value="Unassembled WGS sequence"/>
</dbReference>
<dbReference type="EMBL" id="NJBO01000003">
    <property type="protein sequence ID" value="TKJ43609.1"/>
    <property type="molecule type" value="Genomic_DNA"/>
</dbReference>
<feature type="transmembrane region" description="Helical" evidence="1">
    <location>
        <begin position="42"/>
        <end position="63"/>
    </location>
</feature>